<sequence length="272" mass="28925">MRRSCWSLTLIILVCGGLLAGQTSAAETLRLGGSGGALPMAERIFKAYAAQGGPTIEIVPDLGSSGAIRATGDDVIDLAISSRPLKAEESARGLMATAFARTPLVLITSRRAPGSVKSADLPGIFAAESPKWPDGSPVRIILRPKSETDTALFIEQFPGMAASIDAARRRPEIPVTVTDQDNATAAEELPGSLVQAGLSQIVTERRNVRLVAIDGVEPTLENFEKGLYPYEKRYYLVYSEKSIAIAQGLLDFLHSEQGQSALRETGSLSVGE</sequence>
<dbReference type="InterPro" id="IPR050811">
    <property type="entry name" value="Phosphate_ABC_transporter"/>
</dbReference>
<keyword evidence="5" id="KW-1185">Reference proteome</keyword>
<gene>
    <name evidence="4" type="ORF">RNA01_13390</name>
</gene>
<dbReference type="EMBL" id="BJZP01000005">
    <property type="protein sequence ID" value="GEO84407.1"/>
    <property type="molecule type" value="Genomic_DNA"/>
</dbReference>
<protein>
    <recommendedName>
        <fullName evidence="3">PBP domain-containing protein</fullName>
    </recommendedName>
</protein>
<evidence type="ECO:0000256" key="1">
    <source>
        <dbReference type="ARBA" id="ARBA00022729"/>
    </source>
</evidence>
<keyword evidence="1 2" id="KW-0732">Signal</keyword>
<dbReference type="Proteomes" id="UP000321717">
    <property type="component" value="Unassembled WGS sequence"/>
</dbReference>
<reference evidence="4 5" key="1">
    <citation type="submission" date="2019-07" db="EMBL/GenBank/DDBJ databases">
        <title>Whole genome shotgun sequence of Rhizobium naphthalenivorans NBRC 107585.</title>
        <authorList>
            <person name="Hosoyama A."/>
            <person name="Uohara A."/>
            <person name="Ohji S."/>
            <person name="Ichikawa N."/>
        </authorList>
    </citation>
    <scope>NUCLEOTIDE SEQUENCE [LARGE SCALE GENOMIC DNA]</scope>
    <source>
        <strain evidence="4 5">NBRC 107585</strain>
    </source>
</reference>
<dbReference type="InterPro" id="IPR024370">
    <property type="entry name" value="PBP_domain"/>
</dbReference>
<dbReference type="PANTHER" id="PTHR30570">
    <property type="entry name" value="PERIPLASMIC PHOSPHATE BINDING COMPONENT OF PHOSPHATE ABC TRANSPORTER"/>
    <property type="match status" value="1"/>
</dbReference>
<feature type="signal peptide" evidence="2">
    <location>
        <begin position="1"/>
        <end position="25"/>
    </location>
</feature>
<dbReference type="Pfam" id="PF12849">
    <property type="entry name" value="PBP_like_2"/>
    <property type="match status" value="1"/>
</dbReference>
<organism evidence="4 5">
    <name type="scientific">Ciceribacter naphthalenivorans</name>
    <dbReference type="NCBI Taxonomy" id="1118451"/>
    <lineage>
        <taxon>Bacteria</taxon>
        <taxon>Pseudomonadati</taxon>
        <taxon>Pseudomonadota</taxon>
        <taxon>Alphaproteobacteria</taxon>
        <taxon>Hyphomicrobiales</taxon>
        <taxon>Rhizobiaceae</taxon>
        <taxon>Ciceribacter</taxon>
    </lineage>
</organism>
<dbReference type="SUPFAM" id="SSF53850">
    <property type="entry name" value="Periplasmic binding protein-like II"/>
    <property type="match status" value="1"/>
</dbReference>
<feature type="chain" id="PRO_5022014685" description="PBP domain-containing protein" evidence="2">
    <location>
        <begin position="26"/>
        <end position="272"/>
    </location>
</feature>
<name>A0A512HG30_9HYPH</name>
<evidence type="ECO:0000256" key="2">
    <source>
        <dbReference type="SAM" id="SignalP"/>
    </source>
</evidence>
<evidence type="ECO:0000313" key="4">
    <source>
        <dbReference type="EMBL" id="GEO84407.1"/>
    </source>
</evidence>
<evidence type="ECO:0000259" key="3">
    <source>
        <dbReference type="Pfam" id="PF12849"/>
    </source>
</evidence>
<dbReference type="OrthoDB" id="5506472at2"/>
<dbReference type="RefSeq" id="WP_147179197.1">
    <property type="nucleotide sequence ID" value="NZ_BJZP01000005.1"/>
</dbReference>
<evidence type="ECO:0000313" key="5">
    <source>
        <dbReference type="Proteomes" id="UP000321717"/>
    </source>
</evidence>
<dbReference type="AlphaFoldDB" id="A0A512HG30"/>
<dbReference type="PANTHER" id="PTHR30570:SF1">
    <property type="entry name" value="PHOSPHATE-BINDING PROTEIN PSTS"/>
    <property type="match status" value="1"/>
</dbReference>
<feature type="domain" description="PBP" evidence="3">
    <location>
        <begin position="22"/>
        <end position="256"/>
    </location>
</feature>
<dbReference type="Gene3D" id="3.40.190.10">
    <property type="entry name" value="Periplasmic binding protein-like II"/>
    <property type="match status" value="2"/>
</dbReference>
<comment type="caution">
    <text evidence="4">The sequence shown here is derived from an EMBL/GenBank/DDBJ whole genome shotgun (WGS) entry which is preliminary data.</text>
</comment>
<proteinExistence type="predicted"/>
<accession>A0A512HG30</accession>